<feature type="transmembrane region" description="Helical" evidence="6">
    <location>
        <begin position="354"/>
        <end position="370"/>
    </location>
</feature>
<feature type="domain" description="ComEC/Rec2-related protein" evidence="7">
    <location>
        <begin position="226"/>
        <end position="509"/>
    </location>
</feature>
<dbReference type="InterPro" id="IPR004477">
    <property type="entry name" value="ComEC_N"/>
</dbReference>
<dbReference type="GO" id="GO:0005886">
    <property type="term" value="C:plasma membrane"/>
    <property type="evidence" value="ECO:0007669"/>
    <property type="project" value="UniProtKB-SubCell"/>
</dbReference>
<feature type="transmembrane region" description="Helical" evidence="6">
    <location>
        <begin position="462"/>
        <end position="478"/>
    </location>
</feature>
<feature type="transmembrane region" description="Helical" evidence="6">
    <location>
        <begin position="514"/>
        <end position="530"/>
    </location>
</feature>
<feature type="transmembrane region" description="Helical" evidence="6">
    <location>
        <begin position="433"/>
        <end position="455"/>
    </location>
</feature>
<evidence type="ECO:0000256" key="4">
    <source>
        <dbReference type="ARBA" id="ARBA00022989"/>
    </source>
</evidence>
<reference evidence="8 9" key="1">
    <citation type="journal article" date="2019" name="ISME J.">
        <title>Deianiraea, an extracellular bacterium associated with the ciliate Paramecium, suggests an alternative scenario for the evolution of Rickettsiales.</title>
        <authorList>
            <person name="Castelli M."/>
            <person name="Sabaneyeva E."/>
            <person name="Lanzoni O."/>
            <person name="Lebedeva N."/>
            <person name="Floriano A.M."/>
            <person name="Gaiarsa S."/>
            <person name="Benken K."/>
            <person name="Modeo L."/>
            <person name="Bandi C."/>
            <person name="Potekhin A."/>
            <person name="Sassera D."/>
            <person name="Petroni G."/>
        </authorList>
    </citation>
    <scope>NUCLEOTIDE SEQUENCE [LARGE SCALE GENOMIC DNA]</scope>
    <source>
        <strain evidence="8">CyL4-1</strain>
    </source>
</reference>
<keyword evidence="2" id="KW-1003">Cell membrane</keyword>
<dbReference type="AlphaFoldDB" id="A0A5B8XDY4"/>
<feature type="transmembrane region" description="Helical" evidence="6">
    <location>
        <begin position="250"/>
        <end position="273"/>
    </location>
</feature>
<proteinExistence type="predicted"/>
<sequence>MSQERDNLFSILPVFTMCGIILFYKYNIRPSFEILCLSLITSFIFAIIYHKIIQKIALVMLFLVLGIAASKYRYLSINHHLIKRSLSNINVAGEIVNIYSGLDTSKIVLQNISVDKENRSNFPPKIQFKIDNKYIKTKLQSGDIIDFNCDIFPLPRPVYPNAYNFSEVSRYKSIGGIGIAKSDVVVVKNAKKTGFNMMIENIRIFIDERFAKNIENPDARGVAMALFTGNKGHLSQETLNDIKKAGLSHLLAISGIHISIIALSTFSIARWIMSLSSYMTLHFDIKKISAIIAMIVSFIHLEISGIPISAFRSFIMFSIGLIAILLDKSTCSIRVISATFFCIILHKPEQIFDPSLQMSFMAVLGLIGGMRPISKFIENRYGDGGRLMKLGLYIFAILISSKIATIATIPYTIYHFNQYSNVGLLSNIVAVPLVEFLIIPLGVISILLSGLFLGLDVIVMKILSFMISIFLYIAYTSADVKWSYSIVREMPMVSVFLYTIGFIILFTMRTKIRFIGIFPIICAILLHVIQPKQIIIIGKIEKDVVFLHDGIYYAKEQLSSDFLKNIWQGRVGQSDVMIADKEILNKYFSKDKFENENIVVYFNLPLDGENICKHGKRVYIVNPSPEYKNLRKRCKVNIVKKWQITAQGAFVIYEH</sequence>
<keyword evidence="4 6" id="KW-1133">Transmembrane helix</keyword>
<evidence type="ECO:0000256" key="1">
    <source>
        <dbReference type="ARBA" id="ARBA00004651"/>
    </source>
</evidence>
<evidence type="ECO:0000256" key="6">
    <source>
        <dbReference type="SAM" id="Phobius"/>
    </source>
</evidence>
<keyword evidence="5 6" id="KW-0472">Membrane</keyword>
<evidence type="ECO:0000256" key="3">
    <source>
        <dbReference type="ARBA" id="ARBA00022692"/>
    </source>
</evidence>
<comment type="subcellular location">
    <subcellularLocation>
        <location evidence="1">Cell membrane</location>
        <topology evidence="1">Multi-pass membrane protein</topology>
    </subcellularLocation>
</comment>
<evidence type="ECO:0000256" key="5">
    <source>
        <dbReference type="ARBA" id="ARBA00023136"/>
    </source>
</evidence>
<evidence type="ECO:0000259" key="7">
    <source>
        <dbReference type="Pfam" id="PF03772"/>
    </source>
</evidence>
<protein>
    <submittedName>
        <fullName evidence="8">ComEC family competence protein</fullName>
    </submittedName>
</protein>
<dbReference type="PANTHER" id="PTHR30619">
    <property type="entry name" value="DNA INTERNALIZATION/COMPETENCE PROTEIN COMEC/REC2"/>
    <property type="match status" value="1"/>
</dbReference>
<dbReference type="InterPro" id="IPR052159">
    <property type="entry name" value="Competence_DNA_uptake"/>
</dbReference>
<keyword evidence="3 6" id="KW-0812">Transmembrane</keyword>
<evidence type="ECO:0000313" key="8">
    <source>
        <dbReference type="EMBL" id="QED23518.1"/>
    </source>
</evidence>
<dbReference type="Proteomes" id="UP000321934">
    <property type="component" value="Chromosome"/>
</dbReference>
<gene>
    <name evidence="8" type="ORF">Deia_00727</name>
</gene>
<feature type="transmembrane region" description="Helical" evidence="6">
    <location>
        <begin position="490"/>
        <end position="507"/>
    </location>
</feature>
<name>A0A5B8XDY4_9RICK</name>
<feature type="transmembrane region" description="Helical" evidence="6">
    <location>
        <begin position="390"/>
        <end position="413"/>
    </location>
</feature>
<dbReference type="NCBIfam" id="TIGR00360">
    <property type="entry name" value="ComEC_N-term"/>
    <property type="match status" value="1"/>
</dbReference>
<feature type="transmembrane region" description="Helical" evidence="6">
    <location>
        <begin position="309"/>
        <end position="326"/>
    </location>
</feature>
<dbReference type="EMBL" id="CP029077">
    <property type="protein sequence ID" value="QED23518.1"/>
    <property type="molecule type" value="Genomic_DNA"/>
</dbReference>
<dbReference type="Pfam" id="PF03772">
    <property type="entry name" value="Competence"/>
    <property type="match status" value="1"/>
</dbReference>
<evidence type="ECO:0000256" key="2">
    <source>
        <dbReference type="ARBA" id="ARBA00022475"/>
    </source>
</evidence>
<accession>A0A5B8XDY4</accession>
<keyword evidence="9" id="KW-1185">Reference proteome</keyword>
<evidence type="ECO:0000313" key="9">
    <source>
        <dbReference type="Proteomes" id="UP000321934"/>
    </source>
</evidence>
<feature type="transmembrane region" description="Helical" evidence="6">
    <location>
        <begin position="285"/>
        <end position="303"/>
    </location>
</feature>
<organism evidence="8 9">
    <name type="scientific">Candidatus Deianiraea vastatrix</name>
    <dbReference type="NCBI Taxonomy" id="2163644"/>
    <lineage>
        <taxon>Bacteria</taxon>
        <taxon>Pseudomonadati</taxon>
        <taxon>Pseudomonadota</taxon>
        <taxon>Alphaproteobacteria</taxon>
        <taxon>Rickettsiales</taxon>
        <taxon>Candidatus Deianiraeaceae</taxon>
        <taxon>Candidatus Deianiraea</taxon>
    </lineage>
</organism>
<dbReference type="PANTHER" id="PTHR30619:SF1">
    <property type="entry name" value="RECOMBINATION PROTEIN 2"/>
    <property type="match status" value="1"/>
</dbReference>
<feature type="transmembrane region" description="Helical" evidence="6">
    <location>
        <begin position="7"/>
        <end position="26"/>
    </location>
</feature>